<organism evidence="1 2">
    <name type="scientific">Pleurodeles waltl</name>
    <name type="common">Iberian ribbed newt</name>
    <dbReference type="NCBI Taxonomy" id="8319"/>
    <lineage>
        <taxon>Eukaryota</taxon>
        <taxon>Metazoa</taxon>
        <taxon>Chordata</taxon>
        <taxon>Craniata</taxon>
        <taxon>Vertebrata</taxon>
        <taxon>Euteleostomi</taxon>
        <taxon>Amphibia</taxon>
        <taxon>Batrachia</taxon>
        <taxon>Caudata</taxon>
        <taxon>Salamandroidea</taxon>
        <taxon>Salamandridae</taxon>
        <taxon>Pleurodelinae</taxon>
        <taxon>Pleurodeles</taxon>
    </lineage>
</organism>
<dbReference type="EMBL" id="JANPWB010000006">
    <property type="protein sequence ID" value="KAJ1175197.1"/>
    <property type="molecule type" value="Genomic_DNA"/>
</dbReference>
<protein>
    <submittedName>
        <fullName evidence="1">Uncharacterized protein</fullName>
    </submittedName>
</protein>
<dbReference type="AlphaFoldDB" id="A0AAV7TF92"/>
<keyword evidence="2" id="KW-1185">Reference proteome</keyword>
<comment type="caution">
    <text evidence="1">The sequence shown here is derived from an EMBL/GenBank/DDBJ whole genome shotgun (WGS) entry which is preliminary data.</text>
</comment>
<accession>A0AAV7TF92</accession>
<sequence length="138" mass="15277">MGAEYMGKTFSDHNLLQMQLEWGAARLLVPSWGLQPAVLEDHALRAEKAETLTHYFAESWGTSTSKLMDWEAMKVVLRGHFIRAVVGARATTDKDLTQVEASLKPLETAARDNHTKLTDLNKALVTHTPDGAAAVHRL</sequence>
<reference evidence="1" key="1">
    <citation type="journal article" date="2022" name="bioRxiv">
        <title>Sequencing and chromosome-scale assembly of the giantPleurodeles waltlgenome.</title>
        <authorList>
            <person name="Brown T."/>
            <person name="Elewa A."/>
            <person name="Iarovenko S."/>
            <person name="Subramanian E."/>
            <person name="Araus A.J."/>
            <person name="Petzold A."/>
            <person name="Susuki M."/>
            <person name="Suzuki K.-i.T."/>
            <person name="Hayashi T."/>
            <person name="Toyoda A."/>
            <person name="Oliveira C."/>
            <person name="Osipova E."/>
            <person name="Leigh N.D."/>
            <person name="Simon A."/>
            <person name="Yun M.H."/>
        </authorList>
    </citation>
    <scope>NUCLEOTIDE SEQUENCE</scope>
    <source>
        <strain evidence="1">20211129_DDA</strain>
        <tissue evidence="1">Liver</tissue>
    </source>
</reference>
<gene>
    <name evidence="1" type="ORF">NDU88_000488</name>
</gene>
<proteinExistence type="predicted"/>
<name>A0AAV7TF92_PLEWA</name>
<evidence type="ECO:0000313" key="2">
    <source>
        <dbReference type="Proteomes" id="UP001066276"/>
    </source>
</evidence>
<dbReference type="Proteomes" id="UP001066276">
    <property type="component" value="Chromosome 3_2"/>
</dbReference>
<evidence type="ECO:0000313" key="1">
    <source>
        <dbReference type="EMBL" id="KAJ1175197.1"/>
    </source>
</evidence>